<comment type="catalytic activity">
    <reaction evidence="5 6">
        <text>L-threonylcarbamoyladenylate + adenosine(37) in tRNA = N(6)-L-threonylcarbamoyladenosine(37) in tRNA + AMP + H(+)</text>
        <dbReference type="Rhea" id="RHEA:37059"/>
        <dbReference type="Rhea" id="RHEA-COMP:10162"/>
        <dbReference type="Rhea" id="RHEA-COMP:10163"/>
        <dbReference type="ChEBI" id="CHEBI:15378"/>
        <dbReference type="ChEBI" id="CHEBI:73682"/>
        <dbReference type="ChEBI" id="CHEBI:74411"/>
        <dbReference type="ChEBI" id="CHEBI:74418"/>
        <dbReference type="ChEBI" id="CHEBI:456215"/>
        <dbReference type="EC" id="2.3.1.234"/>
    </reaction>
</comment>
<evidence type="ECO:0000259" key="7">
    <source>
        <dbReference type="Pfam" id="PF00814"/>
    </source>
</evidence>
<accession>A0A1G2P4N8</accession>
<name>A0A1G2P4N8_9BACT</name>
<evidence type="ECO:0000256" key="2">
    <source>
        <dbReference type="ARBA" id="ARBA00022694"/>
    </source>
</evidence>
<organism evidence="8 9">
    <name type="scientific">Candidatus Taylorbacteria bacterium RIFCSPLOWO2_12_FULL_44_15c</name>
    <dbReference type="NCBI Taxonomy" id="1802333"/>
    <lineage>
        <taxon>Bacteria</taxon>
        <taxon>Candidatus Tayloriibacteriota</taxon>
    </lineage>
</organism>
<feature type="binding site" evidence="6">
    <location>
        <position position="237"/>
    </location>
    <ligand>
        <name>substrate</name>
    </ligand>
</feature>
<comment type="similarity">
    <text evidence="6">Belongs to the KAE1 / TsaD family.</text>
</comment>
<evidence type="ECO:0000256" key="1">
    <source>
        <dbReference type="ARBA" id="ARBA00022679"/>
    </source>
</evidence>
<feature type="binding site" evidence="6">
    <location>
        <position position="224"/>
    </location>
    <ligand>
        <name>substrate</name>
    </ligand>
</feature>
<protein>
    <recommendedName>
        <fullName evidence="6">tRNA N6-adenosine threonylcarbamoyltransferase</fullName>
        <ecNumber evidence="6">2.3.1.234</ecNumber>
    </recommendedName>
    <alternativeName>
        <fullName evidence="6">N6-L-threonylcarbamoyladenine synthase</fullName>
        <shortName evidence="6">t(6)A synthase</shortName>
    </alternativeName>
    <alternativeName>
        <fullName evidence="6">t(6)A37 threonylcarbamoyladenosine biosynthesis protein TsaD</fullName>
    </alternativeName>
    <alternativeName>
        <fullName evidence="6">tRNA threonylcarbamoyladenosine biosynthesis protein TsaD</fullName>
    </alternativeName>
</protein>
<dbReference type="GO" id="GO:0061711">
    <property type="term" value="F:tRNA N(6)-L-threonylcarbamoyladenine synthase activity"/>
    <property type="evidence" value="ECO:0007669"/>
    <property type="project" value="UniProtKB-EC"/>
</dbReference>
<reference evidence="8 9" key="1">
    <citation type="journal article" date="2016" name="Nat. Commun.">
        <title>Thousands of microbial genomes shed light on interconnected biogeochemical processes in an aquifer system.</title>
        <authorList>
            <person name="Anantharaman K."/>
            <person name="Brown C.T."/>
            <person name="Hug L.A."/>
            <person name="Sharon I."/>
            <person name="Castelle C.J."/>
            <person name="Probst A.J."/>
            <person name="Thomas B.C."/>
            <person name="Singh A."/>
            <person name="Wilkins M.J."/>
            <person name="Karaoz U."/>
            <person name="Brodie E.L."/>
            <person name="Williams K.H."/>
            <person name="Hubbard S.S."/>
            <person name="Banfield J.F."/>
        </authorList>
    </citation>
    <scope>NUCLEOTIDE SEQUENCE [LARGE SCALE GENOMIC DNA]</scope>
</reference>
<keyword evidence="4 6" id="KW-0012">Acyltransferase</keyword>
<dbReference type="InterPro" id="IPR043129">
    <property type="entry name" value="ATPase_NBD"/>
</dbReference>
<dbReference type="InterPro" id="IPR022450">
    <property type="entry name" value="TsaD"/>
</dbReference>
<feature type="domain" description="Gcp-like" evidence="7">
    <location>
        <begin position="109"/>
        <end position="373"/>
    </location>
</feature>
<evidence type="ECO:0000313" key="8">
    <source>
        <dbReference type="EMBL" id="OHA43315.1"/>
    </source>
</evidence>
<evidence type="ECO:0000256" key="4">
    <source>
        <dbReference type="ARBA" id="ARBA00023315"/>
    </source>
</evidence>
<dbReference type="Pfam" id="PF00814">
    <property type="entry name" value="TsaD"/>
    <property type="match status" value="2"/>
</dbReference>
<dbReference type="NCBIfam" id="TIGR00329">
    <property type="entry name" value="gcp_kae1"/>
    <property type="match status" value="1"/>
</dbReference>
<feature type="binding site" evidence="6">
    <location>
        <position position="338"/>
    </location>
    <ligand>
        <name>substrate</name>
    </ligand>
</feature>
<dbReference type="STRING" id="1802333.A3G03_01440"/>
<keyword evidence="1 6" id="KW-0808">Transferase</keyword>
<comment type="function">
    <text evidence="6">Required for the formation of a threonylcarbamoyl group on adenosine at position 37 (t(6)A37) in tRNAs that read codons beginning with adenine. Is involved in the transfer of the threonylcarbamoyl moiety of threonylcarbamoyl-AMP (TC-AMP) to the N6 group of A37, together with TsaE and TsaB. TsaD likely plays a direct catalytic role in this reaction.</text>
</comment>
<dbReference type="EMBL" id="MHSL01000026">
    <property type="protein sequence ID" value="OHA43315.1"/>
    <property type="molecule type" value="Genomic_DNA"/>
</dbReference>
<dbReference type="PRINTS" id="PR00789">
    <property type="entry name" value="OSIALOPTASE"/>
</dbReference>
<sequence length="399" mass="43809">MLKKSALILGIETSCDETALALIEGEKILANITLSQAKIHEQYGGVFPMLAKREHAKNLLPIFEKILEESKLKIPNSQFLISNKVEEKVRKILERESELLEQFLEFVPTIEKPPIDAIAITEGPGLEPALWVGINFAEALATVWHIPVIPINHMEGHIVSALLCRKVPSSKFQVPNKFQITKIEFPAIALLISGGHTELVLLKNWFDYKIIGATKDDAAGEAFDKTARILGLPYPGGPQISALAESARKTESYQLKAKSYSLPRPMLKSSDLNFSFSGLKTAVLYLVKKLGALSADDKKTIAREFEDAVTEVLVVKTKKALAQFGARTLIIGGGVSANKNIRGAFEKLAADNGFKLFISTYELATDNALMIAFAGLLRLRANKTRTGKKIMARGNLKIS</sequence>
<feature type="binding site" evidence="6">
    <location>
        <position position="366"/>
    </location>
    <ligand>
        <name>Fe cation</name>
        <dbReference type="ChEBI" id="CHEBI:24875"/>
    </ligand>
</feature>
<dbReference type="GO" id="GO:0005737">
    <property type="term" value="C:cytoplasm"/>
    <property type="evidence" value="ECO:0007669"/>
    <property type="project" value="UniProtKB-SubCell"/>
</dbReference>
<evidence type="ECO:0000256" key="3">
    <source>
        <dbReference type="ARBA" id="ARBA00022723"/>
    </source>
</evidence>
<keyword evidence="3 6" id="KW-0479">Metal-binding</keyword>
<dbReference type="SUPFAM" id="SSF53067">
    <property type="entry name" value="Actin-like ATPase domain"/>
    <property type="match status" value="3"/>
</dbReference>
<dbReference type="PANTHER" id="PTHR11735">
    <property type="entry name" value="TRNA N6-ADENOSINE THREONYLCARBAMOYLTRANSFERASE"/>
    <property type="match status" value="1"/>
</dbReference>
<feature type="domain" description="Gcp-like" evidence="7">
    <location>
        <begin position="27"/>
        <end position="74"/>
    </location>
</feature>
<dbReference type="GO" id="GO:0002949">
    <property type="term" value="P:tRNA threonylcarbamoyladenosine modification"/>
    <property type="evidence" value="ECO:0007669"/>
    <property type="project" value="UniProtKB-UniRule"/>
</dbReference>
<dbReference type="Gene3D" id="3.30.420.40">
    <property type="match status" value="2"/>
</dbReference>
<dbReference type="Proteomes" id="UP000176355">
    <property type="component" value="Unassembled WGS sequence"/>
</dbReference>
<proteinExistence type="inferred from homology"/>
<keyword evidence="6" id="KW-0963">Cytoplasm</keyword>
<dbReference type="GO" id="GO:0005506">
    <property type="term" value="F:iron ion binding"/>
    <property type="evidence" value="ECO:0007669"/>
    <property type="project" value="UniProtKB-UniRule"/>
</dbReference>
<comment type="cofactor">
    <cofactor evidence="6">
        <name>Fe(2+)</name>
        <dbReference type="ChEBI" id="CHEBI:29033"/>
    </cofactor>
    <text evidence="6">Binds 1 Fe(2+) ion per subunit.</text>
</comment>
<feature type="binding site" evidence="6">
    <location>
        <position position="157"/>
    </location>
    <ligand>
        <name>Fe cation</name>
        <dbReference type="ChEBI" id="CHEBI:24875"/>
    </ligand>
</feature>
<dbReference type="PANTHER" id="PTHR11735:SF6">
    <property type="entry name" value="TRNA N6-ADENOSINE THREONYLCARBAMOYLTRANSFERASE, MITOCHONDRIAL"/>
    <property type="match status" value="1"/>
</dbReference>
<dbReference type="InterPro" id="IPR000905">
    <property type="entry name" value="Gcp-like_dom"/>
</dbReference>
<dbReference type="EC" id="2.3.1.234" evidence="6"/>
<comment type="caution">
    <text evidence="6">Lacks conserved residue(s) required for the propagation of feature annotation.</text>
</comment>
<keyword evidence="6" id="KW-0408">Iron</keyword>
<keyword evidence="2 6" id="KW-0819">tRNA processing</keyword>
<evidence type="ECO:0000313" key="9">
    <source>
        <dbReference type="Proteomes" id="UP000176355"/>
    </source>
</evidence>
<comment type="caution">
    <text evidence="8">The sequence shown here is derived from an EMBL/GenBank/DDBJ whole genome shotgun (WGS) entry which is preliminary data.</text>
</comment>
<dbReference type="HAMAP" id="MF_01445">
    <property type="entry name" value="TsaD"/>
    <property type="match status" value="1"/>
</dbReference>
<comment type="subcellular location">
    <subcellularLocation>
        <location evidence="6">Cytoplasm</location>
    </subcellularLocation>
</comment>
<feature type="binding site" evidence="6">
    <location>
        <position position="153"/>
    </location>
    <ligand>
        <name>Fe cation</name>
        <dbReference type="ChEBI" id="CHEBI:24875"/>
    </ligand>
</feature>
<dbReference type="InterPro" id="IPR017861">
    <property type="entry name" value="KAE1/TsaD"/>
</dbReference>
<evidence type="ECO:0000256" key="6">
    <source>
        <dbReference type="HAMAP-Rule" id="MF_01445"/>
    </source>
</evidence>
<dbReference type="AlphaFoldDB" id="A0A1G2P4N8"/>
<feature type="binding site" evidence="6">
    <location>
        <begin position="191"/>
        <end position="195"/>
    </location>
    <ligand>
        <name>substrate</name>
    </ligand>
</feature>
<gene>
    <name evidence="6" type="primary">tsaD</name>
    <name evidence="8" type="ORF">A3G03_01440</name>
</gene>
<evidence type="ECO:0000256" key="5">
    <source>
        <dbReference type="ARBA" id="ARBA00048117"/>
    </source>
</evidence>